<dbReference type="SUPFAM" id="SSF46689">
    <property type="entry name" value="Homeodomain-like"/>
    <property type="match status" value="2"/>
</dbReference>
<dbReference type="InterPro" id="IPR017884">
    <property type="entry name" value="SANT_dom"/>
</dbReference>
<feature type="region of interest" description="Disordered" evidence="1">
    <location>
        <begin position="1"/>
        <end position="707"/>
    </location>
</feature>
<feature type="compositionally biased region" description="Basic and acidic residues" evidence="1">
    <location>
        <begin position="1575"/>
        <end position="1587"/>
    </location>
</feature>
<feature type="compositionally biased region" description="Basic and acidic residues" evidence="1">
    <location>
        <begin position="13"/>
        <end position="26"/>
    </location>
</feature>
<dbReference type="InterPro" id="IPR001005">
    <property type="entry name" value="SANT/Myb"/>
</dbReference>
<protein>
    <recommendedName>
        <fullName evidence="2">SANT domain-containing protein</fullName>
    </recommendedName>
</protein>
<feature type="compositionally biased region" description="Basic and acidic residues" evidence="1">
    <location>
        <begin position="674"/>
        <end position="688"/>
    </location>
</feature>
<feature type="compositionally biased region" description="Low complexity" evidence="1">
    <location>
        <begin position="567"/>
        <end position="582"/>
    </location>
</feature>
<feature type="region of interest" description="Disordered" evidence="1">
    <location>
        <begin position="1056"/>
        <end position="1201"/>
    </location>
</feature>
<feature type="compositionally biased region" description="Polar residues" evidence="1">
    <location>
        <begin position="1757"/>
        <end position="1777"/>
    </location>
</feature>
<feature type="compositionally biased region" description="Basic and acidic residues" evidence="1">
    <location>
        <begin position="345"/>
        <end position="356"/>
    </location>
</feature>
<organism evidence="3 4">
    <name type="scientific">Aspergillus hiratsukae</name>
    <dbReference type="NCBI Taxonomy" id="1194566"/>
    <lineage>
        <taxon>Eukaryota</taxon>
        <taxon>Fungi</taxon>
        <taxon>Dikarya</taxon>
        <taxon>Ascomycota</taxon>
        <taxon>Pezizomycotina</taxon>
        <taxon>Eurotiomycetes</taxon>
        <taxon>Eurotiomycetidae</taxon>
        <taxon>Eurotiales</taxon>
        <taxon>Aspergillaceae</taxon>
        <taxon>Aspergillus</taxon>
        <taxon>Aspergillus subgen. Fumigati</taxon>
    </lineage>
</organism>
<feature type="region of interest" description="Disordered" evidence="1">
    <location>
        <begin position="1523"/>
        <end position="2019"/>
    </location>
</feature>
<dbReference type="PANTHER" id="PTHR13992">
    <property type="entry name" value="NUCLEAR RECEPTOR CO-REPRESSOR RELATED NCOR"/>
    <property type="match status" value="1"/>
</dbReference>
<feature type="compositionally biased region" description="Basic and acidic residues" evidence="1">
    <location>
        <begin position="601"/>
        <end position="633"/>
    </location>
</feature>
<dbReference type="InterPro" id="IPR009057">
    <property type="entry name" value="Homeodomain-like_sf"/>
</dbReference>
<dbReference type="GO" id="GO:0006357">
    <property type="term" value="P:regulation of transcription by RNA polymerase II"/>
    <property type="evidence" value="ECO:0007669"/>
    <property type="project" value="TreeGrafter"/>
</dbReference>
<feature type="compositionally biased region" description="Polar residues" evidence="1">
    <location>
        <begin position="1870"/>
        <end position="1881"/>
    </location>
</feature>
<feature type="compositionally biased region" description="Polar residues" evidence="1">
    <location>
        <begin position="1809"/>
        <end position="1822"/>
    </location>
</feature>
<feature type="compositionally biased region" description="Polar residues" evidence="1">
    <location>
        <begin position="1891"/>
        <end position="1912"/>
    </location>
</feature>
<keyword evidence="4" id="KW-1185">Reference proteome</keyword>
<dbReference type="OrthoDB" id="6133115at2759"/>
<dbReference type="GO" id="GO:0034967">
    <property type="term" value="C:Set3 complex"/>
    <property type="evidence" value="ECO:0007669"/>
    <property type="project" value="TreeGrafter"/>
</dbReference>
<feature type="compositionally biased region" description="Low complexity" evidence="1">
    <location>
        <begin position="1532"/>
        <end position="1546"/>
    </location>
</feature>
<feature type="compositionally biased region" description="Pro residues" evidence="1">
    <location>
        <begin position="904"/>
        <end position="913"/>
    </location>
</feature>
<feature type="compositionally biased region" description="Polar residues" evidence="1">
    <location>
        <begin position="530"/>
        <end position="541"/>
    </location>
</feature>
<feature type="compositionally biased region" description="Basic and acidic residues" evidence="1">
    <location>
        <begin position="44"/>
        <end position="57"/>
    </location>
</feature>
<dbReference type="SMART" id="SM00717">
    <property type="entry name" value="SANT"/>
    <property type="match status" value="2"/>
</dbReference>
<reference evidence="3" key="1">
    <citation type="submission" date="2020-06" db="EMBL/GenBank/DDBJ databases">
        <title>Draft genome sequences of strains closely related to Aspergillus parafelis and Aspergillus hiratsukae.</title>
        <authorList>
            <person name="Dos Santos R.A.C."/>
            <person name="Rivero-Menendez O."/>
            <person name="Steenwyk J.L."/>
            <person name="Mead M.E."/>
            <person name="Goldman G.H."/>
            <person name="Alastruey-Izquierdo A."/>
            <person name="Rokas A."/>
        </authorList>
    </citation>
    <scope>NUCLEOTIDE SEQUENCE</scope>
    <source>
        <strain evidence="3">CNM-CM5793</strain>
    </source>
</reference>
<comment type="caution">
    <text evidence="3">The sequence shown here is derived from an EMBL/GenBank/DDBJ whole genome shotgun (WGS) entry which is preliminary data.</text>
</comment>
<feature type="compositionally biased region" description="Basic and acidic residues" evidence="1">
    <location>
        <begin position="139"/>
        <end position="162"/>
    </location>
</feature>
<feature type="compositionally biased region" description="Low complexity" evidence="1">
    <location>
        <begin position="1153"/>
        <end position="1169"/>
    </location>
</feature>
<evidence type="ECO:0000313" key="4">
    <source>
        <dbReference type="Proteomes" id="UP000630445"/>
    </source>
</evidence>
<feature type="region of interest" description="Disordered" evidence="1">
    <location>
        <begin position="1369"/>
        <end position="1424"/>
    </location>
</feature>
<feature type="compositionally biased region" description="Basic and acidic residues" evidence="1">
    <location>
        <begin position="463"/>
        <end position="484"/>
    </location>
</feature>
<dbReference type="PANTHER" id="PTHR13992:SF39">
    <property type="entry name" value="SMRTER, ISOFORM G"/>
    <property type="match status" value="1"/>
</dbReference>
<dbReference type="EMBL" id="JACBAD010002129">
    <property type="protein sequence ID" value="KAF7113777.1"/>
    <property type="molecule type" value="Genomic_DNA"/>
</dbReference>
<name>A0A8H6UAY1_9EURO</name>
<feature type="region of interest" description="Disordered" evidence="1">
    <location>
        <begin position="895"/>
        <end position="919"/>
    </location>
</feature>
<dbReference type="Proteomes" id="UP000630445">
    <property type="component" value="Unassembled WGS sequence"/>
</dbReference>
<feature type="compositionally biased region" description="Pro residues" evidence="1">
    <location>
        <begin position="1170"/>
        <end position="1181"/>
    </location>
</feature>
<evidence type="ECO:0000313" key="3">
    <source>
        <dbReference type="EMBL" id="KAF7113777.1"/>
    </source>
</evidence>
<dbReference type="PROSITE" id="PS51293">
    <property type="entry name" value="SANT"/>
    <property type="match status" value="1"/>
</dbReference>
<sequence length="2019" mass="222355">MSSRYPPSSGFNSRDRSPQRFGDRRPPAGPRGSDDANSAPLGREPPRGPKALIDHPRGAPFGGRGRGFPGRAEFRDRDRDPRDRDRERDRDFRDPRDGPPPFRRDIDRDWPRRERDFDPRDSRIGFGRGRSRSPPPPPRDFRDMREPVGRDSDIVRMRRGSRDSLVSVSSNAPDGPALGPNHIPRGGPMRGRGRGDWEGGRGRGRVPYLDDRDSFRRRSRSRDGRRDWERDRERDRDRDREREVRDRVVDRERERERERDRERIVDRDRERDIDRRDRERERDIIDRRDRFERRDDLDRPRDRDERDRPAEAWKRDQPPVRADTRTTSGAHPLGSLGPVPAASDRLPDHPIVEPPRKPSMAEARRDSIRPDLAASRPDSVKELPLLPIQRSPPPAAPQVPAFGSVTAPIPDLSADKVAVDTTSAEVAPSVAEKERSQPPSRAPVQPPTGPKAERASVQPSPEQRFRREEVRRDEGLETSEKDSFIPRAPKIHVSPSLQVRKQTPELSPPTAPAAMIGKEMSTPHGEASLTGRTGSRVTSPELNKGRTPSVGATSPGLHIPTGPRALQQRPTPTRGPPKGKTQWARPGYSWHPTGPGAVPPPKRDSIDGKERSLSMSEEPKREPPAPADEHGTELEAGEILPDKEIEGEARRSPEPLKSDAIRHVTPPRAPQADVKSEKKVTPEDKPAMQEDALIPDFGRSSDEDEDETVFTQEYLEERKQIFEKDMKALRVEMPPPPLEDPHIVSLLMQIQLLGVLANEQAPGEAALPSAPPVEVPKAAAEAGEPAPIVVKQDAELETPGTSPKLALDLPPVDSISVKDLPFLQSGPPTPISDLDIYQENAAIHARMKGVFSQELIQQRKEIARKNAELREVYLSYYKPWRLHVWELDRAKARASSTPRAATPQAPPAAPTPPVAEGRRYKGNSELDFQMALRASEISAQEELERRRGNKATAQPDLAREAVIPDMLEPKEAKVQVYKDTNNTVDPAKAKDVFGFIPPPNDFTPEEHEIFTDAFMAYPKKWGKIAEALPGRDFQQCIIHYYLTKEEIKYKAKLNKRWSRRGRARRSARPKSNALMKDLGVVKPDYDGEEEPAPVTDTGRPRRAAAPTFGDSSAADTDTNGRRGAGKDGEPGEKPSRRGGRTGTGTRGNRRGKAAQQQQQPQQQQQQAQPLPQPLPQPPAQPPAQVSKVPHPGDPEQPMQTFPVPSVAVPVVPPPKTEPSETFMAGVTEPVRIKETIEREITEAPRAKAGRGRQREGMYVFESAEQEILGSARQAEGGYGSLQPTSYWSVPEQRDFPQLLAHFGRDFEGISNFMKTKTTVMVKNYFQRRVDSGQKDLEEIVADAEAKKARGERTGPLPVPNFASKRRYEATPSSIMPRPLAPHSDTVTEEEGRTAKTKHTATPSQLAPLHARPPPEKERSVSRYPPLAQASNVPMSAAPMLVEDPSRAIRSQVGLPPRLQGPRLGYFTEERRDAPATLAHANVRPQEVPLSARQTPVPVSEMPRMEPLHAQSFRTASMDMHGSPLLAAQGSIPPSQQAYMQQQQQPQHVFMPSATHSRQRSLTKPPGSPAQPLQRQEAEISPIRRDSTSQRPFYPLPGQHAGLSQPPILSPPKEPPRPRSTPLEPAEAPRQVPAKRSNIMSILNDEPEEPQPRKRFASDQASSNAPGKPGSPSRPVYSGAHSLPQQAPSRQDERQSLYAPHGQYLPPSRAYSDYQAYSAMPGGSPAPPANNDWMARFDPRGQQQQQQPAPPQPSQPSNRPATTLAAQPSYSPYTSGQSLPPPSLPNLTAPSPVPTPSPAPTQRPSYGSVYAQSPSSHTQTAPSGTFRPAVGSPPSRHNSIAYGSRQGPPTPVQSQTNLLGLASRPPASTAPYASSVQTTTAPPSHMSAHASGHQTYQQHVQTMVNGAHQQQPHRPSLGLSAGYGHNTPPPQAQASRATGLPGPASSATMGRSYTPPAILQPNPANYGGPPGMHPLQARPSGPGSLAESLSSAHNPGHQRGYSQGSNAGHPGGMAPQHPPR</sequence>
<feature type="compositionally biased region" description="Polar residues" evidence="1">
    <location>
        <begin position="1"/>
        <end position="12"/>
    </location>
</feature>
<feature type="domain" description="SANT" evidence="2">
    <location>
        <begin position="997"/>
        <end position="1048"/>
    </location>
</feature>
<dbReference type="Pfam" id="PF00249">
    <property type="entry name" value="Myb_DNA-binding"/>
    <property type="match status" value="1"/>
</dbReference>
<feature type="compositionally biased region" description="Pro residues" evidence="1">
    <location>
        <begin position="1790"/>
        <end position="1800"/>
    </location>
</feature>
<feature type="compositionally biased region" description="Basic and acidic residues" evidence="1">
    <location>
        <begin position="640"/>
        <end position="662"/>
    </location>
</feature>
<evidence type="ECO:0000256" key="1">
    <source>
        <dbReference type="SAM" id="MobiDB-lite"/>
    </source>
</evidence>
<dbReference type="Gene3D" id="1.10.10.60">
    <property type="entry name" value="Homeodomain-like"/>
    <property type="match status" value="2"/>
</dbReference>
<feature type="compositionally biased region" description="Basic and acidic residues" evidence="1">
    <location>
        <begin position="1118"/>
        <end position="1135"/>
    </location>
</feature>
<feature type="compositionally biased region" description="Basic and acidic residues" evidence="1">
    <location>
        <begin position="208"/>
        <end position="324"/>
    </location>
</feature>
<proteinExistence type="predicted"/>
<feature type="compositionally biased region" description="Polar residues" evidence="1">
    <location>
        <begin position="495"/>
        <end position="505"/>
    </location>
</feature>
<accession>A0A8H6UAY1</accession>
<feature type="compositionally biased region" description="Basic residues" evidence="1">
    <location>
        <begin position="1056"/>
        <end position="1068"/>
    </location>
</feature>
<feature type="compositionally biased region" description="Pro residues" evidence="1">
    <location>
        <begin position="440"/>
        <end position="449"/>
    </location>
</feature>
<dbReference type="InterPro" id="IPR051571">
    <property type="entry name" value="N-CoR_corepressor"/>
</dbReference>
<feature type="compositionally biased region" description="Basic and acidic residues" evidence="1">
    <location>
        <begin position="72"/>
        <end position="123"/>
    </location>
</feature>
<dbReference type="CDD" id="cd00167">
    <property type="entry name" value="SANT"/>
    <property type="match status" value="1"/>
</dbReference>
<gene>
    <name evidence="3" type="ORF">CNMCM5793_004832</name>
</gene>
<evidence type="ECO:0000259" key="2">
    <source>
        <dbReference type="PROSITE" id="PS51293"/>
    </source>
</evidence>